<sequence>MSKKHFLKKSYADVLRGVDQNEVADQGEFEALEIEVFEEGESVLKPKYLGFPYRRLGPAVARISPTKMQIQKPSPRKRKLASTPKAVPVIVISDSSNDEVSPAKKLNSRRRRMKQQLPMTENSPEITISLSPIQTPDDNSFKPKRVLFRKDSSSSDENFEVSPAKKSNSRQRMTRELPIIENSPEITILSSPIQTQVDNSLKAKRVLFRTDFSSSDENDSLQSLDDCDEPPATENYDNDPLLPIFCAQKSGIKTKEAVEILIKKQPQFKLAKTIPYNINQNVTFVYSIDSIGHWKNALCDNMGRWNQKGTDKQFFKVQEEGNIIIEKNDTYCDFSVIRRKYQNYSSNSLHRVMITVENLKTGNMLDQILVQYYFDGEERDIQVAPHGNSKQYSSYQRTQETTKQRIKELCQEKKSGPKNVMHSMIEEQNGLEQIRGSSYIPRDRQQVSNLKRKFQQTSDKDPLLECIDLAKQQEKTAKKFVRDVRAGPEFTMFLCTDRQLEEMNKFCTNLKNFSVVGIDTTFNIGKYYVTIITYRHLMLKTSKGTEPVITGPILLHQKQSFDSFFKLSSGLVQENKNLLNLKVFGTDGDVNLSDAFSASFPDSLHLLCDLHMFDNIERQLRKLGITGHIARTFTKDIFGMIEGTNKIKGLVDSMSQEEFDSRLKDLKHVWIDRHSQGQSFYNYFVEYKSELIKNCMSAEVRTKCGLGFPPKIYTQNANECMNSVLKGDISKSKGASVKLDAYEFAKEAEKFIRRQETEIKMAIIGKGEYKLKEEYQELFVDENSYWRKSESQREAVYRKFQRQPIKISGIEQDEDLTATSSAITFPVSEEESQIVNVPFRILSDIYRCAKQLLSEDGNITLLPGCKDGKLFMVANFISNNDPHILKYQAGPVTICCDKKCSRYISFNLCQHTLALSQYLGIFNSYLNSYRKKYKDKCDVTNLANANMATNRGKKASKATQRRKGAANKTSIELQEYVEKDIPTQDQPFHLTFCAGLIRKCYGCNQEFSKNIESRHMIYF</sequence>
<evidence type="ECO:0000313" key="2">
    <source>
        <dbReference type="EMBL" id="VDI32040.1"/>
    </source>
</evidence>
<proteinExistence type="predicted"/>
<gene>
    <name evidence="2" type="ORF">MGAL_10B064280</name>
</gene>
<evidence type="ECO:0008006" key="4">
    <source>
        <dbReference type="Google" id="ProtNLM"/>
    </source>
</evidence>
<dbReference type="AlphaFoldDB" id="A0A8B6E9Z8"/>
<name>A0A8B6E9Z8_MYTGA</name>
<feature type="compositionally biased region" description="Polar residues" evidence="1">
    <location>
        <begin position="117"/>
        <end position="138"/>
    </location>
</feature>
<accession>A0A8B6E9Z8</accession>
<feature type="region of interest" description="Disordered" evidence="1">
    <location>
        <begin position="99"/>
        <end position="173"/>
    </location>
</feature>
<comment type="caution">
    <text evidence="2">The sequence shown here is derived from an EMBL/GenBank/DDBJ whole genome shotgun (WGS) entry which is preliminary data.</text>
</comment>
<evidence type="ECO:0000256" key="1">
    <source>
        <dbReference type="SAM" id="MobiDB-lite"/>
    </source>
</evidence>
<evidence type="ECO:0000313" key="3">
    <source>
        <dbReference type="Proteomes" id="UP000596742"/>
    </source>
</evidence>
<dbReference type="PROSITE" id="PS00262">
    <property type="entry name" value="INSULIN"/>
    <property type="match status" value="1"/>
</dbReference>
<dbReference type="InterPro" id="IPR022353">
    <property type="entry name" value="Insulin_CS"/>
</dbReference>
<dbReference type="EMBL" id="UYJE01004859">
    <property type="protein sequence ID" value="VDI32040.1"/>
    <property type="molecule type" value="Genomic_DNA"/>
</dbReference>
<organism evidence="2 3">
    <name type="scientific">Mytilus galloprovincialis</name>
    <name type="common">Mediterranean mussel</name>
    <dbReference type="NCBI Taxonomy" id="29158"/>
    <lineage>
        <taxon>Eukaryota</taxon>
        <taxon>Metazoa</taxon>
        <taxon>Spiralia</taxon>
        <taxon>Lophotrochozoa</taxon>
        <taxon>Mollusca</taxon>
        <taxon>Bivalvia</taxon>
        <taxon>Autobranchia</taxon>
        <taxon>Pteriomorphia</taxon>
        <taxon>Mytilida</taxon>
        <taxon>Mytiloidea</taxon>
        <taxon>Mytilidae</taxon>
        <taxon>Mytilinae</taxon>
        <taxon>Mytilus</taxon>
    </lineage>
</organism>
<feature type="compositionally biased region" description="Acidic residues" evidence="1">
    <location>
        <begin position="214"/>
        <end position="231"/>
    </location>
</feature>
<dbReference type="OrthoDB" id="6077520at2759"/>
<keyword evidence="3" id="KW-1185">Reference proteome</keyword>
<protein>
    <recommendedName>
        <fullName evidence="4">MULE transposase domain-containing protein</fullName>
    </recommendedName>
</protein>
<reference evidence="2" key="1">
    <citation type="submission" date="2018-11" db="EMBL/GenBank/DDBJ databases">
        <authorList>
            <person name="Alioto T."/>
            <person name="Alioto T."/>
        </authorList>
    </citation>
    <scope>NUCLEOTIDE SEQUENCE</scope>
</reference>
<dbReference type="Proteomes" id="UP000596742">
    <property type="component" value="Unassembled WGS sequence"/>
</dbReference>
<feature type="region of interest" description="Disordered" evidence="1">
    <location>
        <begin position="214"/>
        <end position="235"/>
    </location>
</feature>